<dbReference type="PANTHER" id="PTHR30572">
    <property type="entry name" value="MEMBRANE COMPONENT OF TRANSPORTER-RELATED"/>
    <property type="match status" value="1"/>
</dbReference>
<sequence length="409" mass="44021">MNSITLLQVAWVALKVNLLRSILTMLGIIIGVAAVIIMLALGAGARYDVDQQIKSLGGNVFVVFSRGRFSGGARQSSGSSQGLTELDALAIEQQIPEVNVAAPTLRANGQLIFGNLNWSSDIHGVTNSIYQAQSWTLSEGRTFSDAELASAGRVAVIGETVKRELFGQSDPVGQTVRVNKLPVTIIGVLKGKGQNTQGNDQDDLIFMPLDTVRKRISGMTLSSPKAVRSIIVQVHDERDMASVEQQMDSLLRQRLRATDGQTPFSIRNLAEMIETRSQTLQIFNGLLAAVASVSLLVGGIGIMNIMLVSVTERTREIGLRMAVGAEPKVIMKQFLIEAVLLCGIGGIIGVTLAVITSLSMQYFAGFTAIIDPYVVLMSVGFSCLIGIFFGYYPATKAAKLQPIDALRYE</sequence>
<dbReference type="Pfam" id="PF02687">
    <property type="entry name" value="FtsX"/>
    <property type="match status" value="1"/>
</dbReference>
<dbReference type="Pfam" id="PF12704">
    <property type="entry name" value="MacB_PCD"/>
    <property type="match status" value="1"/>
</dbReference>
<evidence type="ECO:0000256" key="7">
    <source>
        <dbReference type="SAM" id="Phobius"/>
    </source>
</evidence>
<feature type="transmembrane region" description="Helical" evidence="7">
    <location>
        <begin position="286"/>
        <end position="310"/>
    </location>
</feature>
<protein>
    <submittedName>
        <fullName evidence="10">ABC transporter permease</fullName>
    </submittedName>
</protein>
<gene>
    <name evidence="10" type="ORF">ORJ04_02990</name>
</gene>
<keyword evidence="3 7" id="KW-0812">Transmembrane</keyword>
<evidence type="ECO:0000256" key="1">
    <source>
        <dbReference type="ARBA" id="ARBA00004651"/>
    </source>
</evidence>
<keyword evidence="11" id="KW-1185">Reference proteome</keyword>
<reference evidence="10 11" key="1">
    <citation type="submission" date="2022-11" db="EMBL/GenBank/DDBJ databases">
        <title>Viruses from the air-sea interface of a natural surface slick.</title>
        <authorList>
            <person name="Rahlff J."/>
            <person name="Holmfeldt K."/>
        </authorList>
    </citation>
    <scope>NUCLEOTIDE SEQUENCE [LARGE SCALE GENOMIC DNA]</scope>
    <source>
        <strain evidence="10 11">SMS4</strain>
    </source>
</reference>
<dbReference type="Proteomes" id="UP001231109">
    <property type="component" value="Unassembled WGS sequence"/>
</dbReference>
<feature type="domain" description="MacB-like periplasmic core" evidence="9">
    <location>
        <begin position="21"/>
        <end position="249"/>
    </location>
</feature>
<accession>A0ABT9HVR6</accession>
<dbReference type="RefSeq" id="WP_305973693.1">
    <property type="nucleotide sequence ID" value="NZ_JAPJDZ010000004.1"/>
</dbReference>
<dbReference type="EMBL" id="JAPJDZ010000004">
    <property type="protein sequence ID" value="MDP5134910.1"/>
    <property type="molecule type" value="Genomic_DNA"/>
</dbReference>
<evidence type="ECO:0000259" key="8">
    <source>
        <dbReference type="Pfam" id="PF02687"/>
    </source>
</evidence>
<keyword evidence="4 7" id="KW-1133">Transmembrane helix</keyword>
<feature type="transmembrane region" description="Helical" evidence="7">
    <location>
        <begin position="21"/>
        <end position="45"/>
    </location>
</feature>
<proteinExistence type="inferred from homology"/>
<dbReference type="PANTHER" id="PTHR30572:SF4">
    <property type="entry name" value="ABC TRANSPORTER PERMEASE YTRF"/>
    <property type="match status" value="1"/>
</dbReference>
<name>A0ABT9HVR6_9GAMM</name>
<evidence type="ECO:0000313" key="11">
    <source>
        <dbReference type="Proteomes" id="UP001231109"/>
    </source>
</evidence>
<dbReference type="InterPro" id="IPR025857">
    <property type="entry name" value="MacB_PCD"/>
</dbReference>
<evidence type="ECO:0000256" key="4">
    <source>
        <dbReference type="ARBA" id="ARBA00022989"/>
    </source>
</evidence>
<dbReference type="InterPro" id="IPR003838">
    <property type="entry name" value="ABC3_permease_C"/>
</dbReference>
<evidence type="ECO:0000256" key="3">
    <source>
        <dbReference type="ARBA" id="ARBA00022692"/>
    </source>
</evidence>
<comment type="similarity">
    <text evidence="6">Belongs to the ABC-4 integral membrane protein family.</text>
</comment>
<keyword evidence="5 7" id="KW-0472">Membrane</keyword>
<feature type="domain" description="ABC3 transporter permease C-terminal" evidence="8">
    <location>
        <begin position="290"/>
        <end position="402"/>
    </location>
</feature>
<evidence type="ECO:0000259" key="9">
    <source>
        <dbReference type="Pfam" id="PF12704"/>
    </source>
</evidence>
<evidence type="ECO:0000313" key="10">
    <source>
        <dbReference type="EMBL" id="MDP5134910.1"/>
    </source>
</evidence>
<evidence type="ECO:0000256" key="2">
    <source>
        <dbReference type="ARBA" id="ARBA00022475"/>
    </source>
</evidence>
<comment type="subcellular location">
    <subcellularLocation>
        <location evidence="1">Cell membrane</location>
        <topology evidence="1">Multi-pass membrane protein</topology>
    </subcellularLocation>
</comment>
<organism evidence="10 11">
    <name type="scientific">Rheinheimera baltica</name>
    <dbReference type="NCBI Taxonomy" id="67576"/>
    <lineage>
        <taxon>Bacteria</taxon>
        <taxon>Pseudomonadati</taxon>
        <taxon>Pseudomonadota</taxon>
        <taxon>Gammaproteobacteria</taxon>
        <taxon>Chromatiales</taxon>
        <taxon>Chromatiaceae</taxon>
        <taxon>Rheinheimera</taxon>
    </lineage>
</organism>
<feature type="transmembrane region" description="Helical" evidence="7">
    <location>
        <begin position="372"/>
        <end position="392"/>
    </location>
</feature>
<feature type="transmembrane region" description="Helical" evidence="7">
    <location>
        <begin position="338"/>
        <end position="360"/>
    </location>
</feature>
<dbReference type="InterPro" id="IPR050250">
    <property type="entry name" value="Macrolide_Exporter_MacB"/>
</dbReference>
<evidence type="ECO:0000256" key="6">
    <source>
        <dbReference type="ARBA" id="ARBA00038076"/>
    </source>
</evidence>
<keyword evidence="2" id="KW-1003">Cell membrane</keyword>
<evidence type="ECO:0000256" key="5">
    <source>
        <dbReference type="ARBA" id="ARBA00023136"/>
    </source>
</evidence>
<comment type="caution">
    <text evidence="10">The sequence shown here is derived from an EMBL/GenBank/DDBJ whole genome shotgun (WGS) entry which is preliminary data.</text>
</comment>